<sequence length="94" mass="11046">MFHVIGQFFITVSERIAECVAIMSLVCHAISFFQISIPFVWRVLEVEAPCMQVCFSNRVLFYKNLKMIVARLSLEIQNKVTFNKTNTHRTRYLQ</sequence>
<name>A0ACC0NEL9_RHOML</name>
<dbReference type="EMBL" id="CM046393">
    <property type="protein sequence ID" value="KAI8551793.1"/>
    <property type="molecule type" value="Genomic_DNA"/>
</dbReference>
<evidence type="ECO:0000313" key="1">
    <source>
        <dbReference type="EMBL" id="KAI8551793.1"/>
    </source>
</evidence>
<accession>A0ACC0NEL9</accession>
<comment type="caution">
    <text evidence="1">The sequence shown here is derived from an EMBL/GenBank/DDBJ whole genome shotgun (WGS) entry which is preliminary data.</text>
</comment>
<reference evidence="1" key="1">
    <citation type="submission" date="2022-02" db="EMBL/GenBank/DDBJ databases">
        <title>Plant Genome Project.</title>
        <authorList>
            <person name="Zhang R.-G."/>
        </authorList>
    </citation>
    <scope>NUCLEOTIDE SEQUENCE</scope>
    <source>
        <strain evidence="1">AT1</strain>
    </source>
</reference>
<gene>
    <name evidence="1" type="ORF">RHMOL_Rhmol06G0214700</name>
</gene>
<protein>
    <submittedName>
        <fullName evidence="1">Uncharacterized protein</fullName>
    </submittedName>
</protein>
<evidence type="ECO:0000313" key="2">
    <source>
        <dbReference type="Proteomes" id="UP001062846"/>
    </source>
</evidence>
<proteinExistence type="predicted"/>
<organism evidence="1 2">
    <name type="scientific">Rhododendron molle</name>
    <name type="common">Chinese azalea</name>
    <name type="synonym">Azalea mollis</name>
    <dbReference type="NCBI Taxonomy" id="49168"/>
    <lineage>
        <taxon>Eukaryota</taxon>
        <taxon>Viridiplantae</taxon>
        <taxon>Streptophyta</taxon>
        <taxon>Embryophyta</taxon>
        <taxon>Tracheophyta</taxon>
        <taxon>Spermatophyta</taxon>
        <taxon>Magnoliopsida</taxon>
        <taxon>eudicotyledons</taxon>
        <taxon>Gunneridae</taxon>
        <taxon>Pentapetalae</taxon>
        <taxon>asterids</taxon>
        <taxon>Ericales</taxon>
        <taxon>Ericaceae</taxon>
        <taxon>Ericoideae</taxon>
        <taxon>Rhodoreae</taxon>
        <taxon>Rhododendron</taxon>
    </lineage>
</organism>
<keyword evidence="2" id="KW-1185">Reference proteome</keyword>
<dbReference type="Proteomes" id="UP001062846">
    <property type="component" value="Chromosome 6"/>
</dbReference>